<dbReference type="AlphaFoldDB" id="A0A6S6W2S1"/>
<organism evidence="5 6">
    <name type="scientific">Pyrenophora teres f. teres</name>
    <dbReference type="NCBI Taxonomy" id="97479"/>
    <lineage>
        <taxon>Eukaryota</taxon>
        <taxon>Fungi</taxon>
        <taxon>Dikarya</taxon>
        <taxon>Ascomycota</taxon>
        <taxon>Pezizomycotina</taxon>
        <taxon>Dothideomycetes</taxon>
        <taxon>Pleosporomycetidae</taxon>
        <taxon>Pleosporales</taxon>
        <taxon>Pleosporineae</taxon>
        <taxon>Pleosporaceae</taxon>
        <taxon>Pyrenophora</taxon>
    </lineage>
</organism>
<dbReference type="PANTHER" id="PTHR15020">
    <property type="entry name" value="FLAVIN REDUCTASE-RELATED"/>
    <property type="match status" value="1"/>
</dbReference>
<keyword evidence="2" id="KW-0503">Monooxygenase</keyword>
<dbReference type="InterPro" id="IPR036291">
    <property type="entry name" value="NAD(P)-bd_dom_sf"/>
</dbReference>
<dbReference type="SUPFAM" id="SSF51735">
    <property type="entry name" value="NAD(P)-binding Rossmann-fold domains"/>
    <property type="match status" value="1"/>
</dbReference>
<dbReference type="InterPro" id="IPR016040">
    <property type="entry name" value="NAD(P)-bd_dom"/>
</dbReference>
<evidence type="ECO:0000256" key="3">
    <source>
        <dbReference type="ARBA" id="ARBA00038376"/>
    </source>
</evidence>
<feature type="domain" description="NAD(P)-binding" evidence="4">
    <location>
        <begin position="8"/>
        <end position="211"/>
    </location>
</feature>
<evidence type="ECO:0000313" key="6">
    <source>
        <dbReference type="Proteomes" id="UP000472372"/>
    </source>
</evidence>
<evidence type="ECO:0000259" key="4">
    <source>
        <dbReference type="Pfam" id="PF13460"/>
    </source>
</evidence>
<evidence type="ECO:0000313" key="5">
    <source>
        <dbReference type="EMBL" id="CAE7178429.1"/>
    </source>
</evidence>
<reference evidence="5" key="1">
    <citation type="submission" date="2021-02" db="EMBL/GenBank/DDBJ databases">
        <authorList>
            <person name="Syme A R."/>
            <person name="Syme A R."/>
            <person name="Moolhuijzen P."/>
        </authorList>
    </citation>
    <scope>NUCLEOTIDE SEQUENCE</scope>
    <source>
        <strain evidence="5">W1-1</strain>
    </source>
</reference>
<dbReference type="GO" id="GO:0004497">
    <property type="term" value="F:monooxygenase activity"/>
    <property type="evidence" value="ECO:0007669"/>
    <property type="project" value="UniProtKB-KW"/>
</dbReference>
<gene>
    <name evidence="5" type="ORF">PTTW11_06352</name>
</gene>
<dbReference type="PANTHER" id="PTHR15020:SF37">
    <property type="entry name" value="OXIDOREDUCTASE MDPK"/>
    <property type="match status" value="1"/>
</dbReference>
<evidence type="ECO:0000256" key="1">
    <source>
        <dbReference type="ARBA" id="ARBA00023002"/>
    </source>
</evidence>
<keyword evidence="1" id="KW-0560">Oxidoreductase</keyword>
<accession>A0A6S6W2S1</accession>
<dbReference type="Gene3D" id="3.40.50.720">
    <property type="entry name" value="NAD(P)-binding Rossmann-like Domain"/>
    <property type="match status" value="1"/>
</dbReference>
<evidence type="ECO:0000256" key="2">
    <source>
        <dbReference type="ARBA" id="ARBA00023033"/>
    </source>
</evidence>
<dbReference type="Proteomes" id="UP000472372">
    <property type="component" value="Chromosome 5"/>
</dbReference>
<proteinExistence type="inferred from homology"/>
<dbReference type="Pfam" id="PF13460">
    <property type="entry name" value="NAD_binding_10"/>
    <property type="match status" value="1"/>
</dbReference>
<name>A0A6S6W2S1_9PLEO</name>
<comment type="similarity">
    <text evidence="3">Belongs to the avfA family.</text>
</comment>
<protein>
    <submittedName>
        <fullName evidence="5">NAD-binding-10 domain containing protein</fullName>
    </submittedName>
</protein>
<dbReference type="EMBL" id="HG992981">
    <property type="protein sequence ID" value="CAE7178429.1"/>
    <property type="molecule type" value="Genomic_DNA"/>
</dbReference>
<sequence length="262" mass="28700">MTTFGILGATGNCGTALLELLLSTTDVKIKAYCRSKDKLFRLVPAAADNSRVEVFTGSILDADLLGKAMWGCTAVFLTATTNDNIPGCHISQDLASTVIKALQSWRSSNQEHPPIPKLLQLSSATIDPWLSRKNPWVNAIVRRSAFHVYRDLELSEAILRKHEDWLTTIYIKPGGLSVDVQRGHKLTLDEEESFVSYLDIAGGMIEAAQDPDGRWDNKNVGVINANGKAKFPSGTPKCIIVGLITYYFPFLYPYLPSGTGPA</sequence>